<evidence type="ECO:0000313" key="1">
    <source>
        <dbReference type="EMBL" id="ACS86430.1"/>
    </source>
</evidence>
<organism evidence="1 2">
    <name type="scientific">Musicola paradisiaca (strain Ech703)</name>
    <name type="common">Dickeya paradisiaca</name>
    <name type="synonym">Dickeya dadantii</name>
    <dbReference type="NCBI Taxonomy" id="579405"/>
    <lineage>
        <taxon>Bacteria</taxon>
        <taxon>Pseudomonadati</taxon>
        <taxon>Pseudomonadota</taxon>
        <taxon>Gammaproteobacteria</taxon>
        <taxon>Enterobacterales</taxon>
        <taxon>Pectobacteriaceae</taxon>
        <taxon>Musicola</taxon>
    </lineage>
</organism>
<proteinExistence type="predicted"/>
<gene>
    <name evidence="1" type="ordered locus">Dd703_2653</name>
</gene>
<evidence type="ECO:0000313" key="2">
    <source>
        <dbReference type="Proteomes" id="UP000002734"/>
    </source>
</evidence>
<reference evidence="1" key="1">
    <citation type="submission" date="2009-06" db="EMBL/GenBank/DDBJ databases">
        <title>Complete sequence of Dickeya dadantii Ech703.</title>
        <authorList>
            <consortium name="US DOE Joint Genome Institute"/>
            <person name="Lucas S."/>
            <person name="Copeland A."/>
            <person name="Lapidus A."/>
            <person name="Glavina del Rio T."/>
            <person name="Dalin E."/>
            <person name="Tice H."/>
            <person name="Bruce D."/>
            <person name="Goodwin L."/>
            <person name="Pitluck S."/>
            <person name="Chertkov O."/>
            <person name="Brettin T."/>
            <person name="Detter J.C."/>
            <person name="Han C."/>
            <person name="Larimer F."/>
            <person name="Land M."/>
            <person name="Hauser L."/>
            <person name="Kyrpides N."/>
            <person name="Mikhailova N."/>
            <person name="Balakrishnan V."/>
            <person name="Glasner J."/>
            <person name="Perna N.T."/>
        </authorList>
    </citation>
    <scope>NUCLEOTIDE SEQUENCE [LARGE SCALE GENOMIC DNA]</scope>
    <source>
        <strain evidence="1">Ech703</strain>
    </source>
</reference>
<dbReference type="KEGG" id="dda:Dd703_2653"/>
<accession>C6CA08</accession>
<dbReference type="SUPFAM" id="SSF51182">
    <property type="entry name" value="RmlC-like cupins"/>
    <property type="match status" value="1"/>
</dbReference>
<dbReference type="InterPro" id="IPR014710">
    <property type="entry name" value="RmlC-like_jellyroll"/>
</dbReference>
<sequence length="181" mass="19869">MMKRFSLQHLPVSRWKNGGGETREICRIAAPQGDFAWRASIATLSQDGAFSLFPGIDRVITLLSGEGVALQAEDWRHALRCHQPFRFTGEQAIVAHLRGGESLDFNIMTDRRYCRSQVEVVHTRATPPADCGGVAYVLSGDWRCDGAVYTPGDGAWWLSHGTCWMPAGDAGALLLTTIHPS</sequence>
<dbReference type="CDD" id="cd20293">
    <property type="entry name" value="cupin_HutD_N"/>
    <property type="match status" value="1"/>
</dbReference>
<dbReference type="RefSeq" id="WP_015854336.1">
    <property type="nucleotide sequence ID" value="NC_012880.1"/>
</dbReference>
<dbReference type="Pfam" id="PF05962">
    <property type="entry name" value="HutD"/>
    <property type="match status" value="1"/>
</dbReference>
<evidence type="ECO:0008006" key="3">
    <source>
        <dbReference type="Google" id="ProtNLM"/>
    </source>
</evidence>
<dbReference type="AlphaFoldDB" id="C6CA08"/>
<dbReference type="PANTHER" id="PTHR37943:SF1">
    <property type="entry name" value="PROTEIN VES"/>
    <property type="match status" value="1"/>
</dbReference>
<dbReference type="eggNOG" id="COG3758">
    <property type="taxonomic scope" value="Bacteria"/>
</dbReference>
<keyword evidence="2" id="KW-1185">Reference proteome</keyword>
<name>C6CA08_MUSP7</name>
<dbReference type="HOGENOM" id="CLU_090931_5_0_6"/>
<dbReference type="Gene3D" id="2.60.120.10">
    <property type="entry name" value="Jelly Rolls"/>
    <property type="match status" value="1"/>
</dbReference>
<dbReference type="InterPro" id="IPR011051">
    <property type="entry name" value="RmlC_Cupin_sf"/>
</dbReference>
<protein>
    <recommendedName>
        <fullName evidence="3">HutD family protein</fullName>
    </recommendedName>
</protein>
<dbReference type="EMBL" id="CP001654">
    <property type="protein sequence ID" value="ACS86430.1"/>
    <property type="molecule type" value="Genomic_DNA"/>
</dbReference>
<dbReference type="Proteomes" id="UP000002734">
    <property type="component" value="Chromosome"/>
</dbReference>
<dbReference type="PANTHER" id="PTHR37943">
    <property type="entry name" value="PROTEIN VES"/>
    <property type="match status" value="1"/>
</dbReference>
<dbReference type="InterPro" id="IPR010282">
    <property type="entry name" value="Uncharacterised_HutD/Ves"/>
</dbReference>
<dbReference type="STRING" id="579405.Dd703_2653"/>